<proteinExistence type="inferred from homology"/>
<evidence type="ECO:0000313" key="5">
    <source>
        <dbReference type="Proteomes" id="UP000001366"/>
    </source>
</evidence>
<dbReference type="PROSITE" id="PS00922">
    <property type="entry name" value="TRANSGLYCOSYLASE"/>
    <property type="match status" value="1"/>
</dbReference>
<comment type="similarity">
    <text evidence="1">Belongs to the transglycosylase Slt family.</text>
</comment>
<dbReference type="PANTHER" id="PTHR37423">
    <property type="entry name" value="SOLUBLE LYTIC MUREIN TRANSGLYCOSYLASE-RELATED"/>
    <property type="match status" value="1"/>
</dbReference>
<protein>
    <submittedName>
        <fullName evidence="4">Membrane-bound lytic murein transglycosylase C</fullName>
        <ecNumber evidence="4">3.2.1.-</ecNumber>
    </submittedName>
</protein>
<dbReference type="Pfam" id="PF01464">
    <property type="entry name" value="SLT"/>
    <property type="match status" value="1"/>
</dbReference>
<dbReference type="CDD" id="cd16896">
    <property type="entry name" value="LT_Slt70-like"/>
    <property type="match status" value="1"/>
</dbReference>
<dbReference type="RefSeq" id="WP_012675538.1">
    <property type="nucleotide sequence ID" value="NC_012440.1"/>
</dbReference>
<dbReference type="GO" id="GO:0016020">
    <property type="term" value="C:membrane"/>
    <property type="evidence" value="ECO:0007669"/>
    <property type="project" value="InterPro"/>
</dbReference>
<dbReference type="PaxDb" id="123214-PERMA_0479"/>
<evidence type="ECO:0000259" key="3">
    <source>
        <dbReference type="Pfam" id="PF01464"/>
    </source>
</evidence>
<name>C0QUA4_PERMH</name>
<keyword evidence="4" id="KW-0378">Hydrolase</keyword>
<organism evidence="4 5">
    <name type="scientific">Persephonella marina (strain DSM 14350 / EX-H1)</name>
    <dbReference type="NCBI Taxonomy" id="123214"/>
    <lineage>
        <taxon>Bacteria</taxon>
        <taxon>Pseudomonadati</taxon>
        <taxon>Aquificota</taxon>
        <taxon>Aquificia</taxon>
        <taxon>Aquificales</taxon>
        <taxon>Hydrogenothermaceae</taxon>
        <taxon>Persephonella</taxon>
    </lineage>
</organism>
<evidence type="ECO:0000256" key="2">
    <source>
        <dbReference type="SAM" id="SignalP"/>
    </source>
</evidence>
<dbReference type="STRING" id="123214.PERMA_0479"/>
<dbReference type="EMBL" id="CP001230">
    <property type="protein sequence ID" value="ACO03299.1"/>
    <property type="molecule type" value="Genomic_DNA"/>
</dbReference>
<dbReference type="PANTHER" id="PTHR37423:SF2">
    <property type="entry name" value="MEMBRANE-BOUND LYTIC MUREIN TRANSGLYCOSYLASE C"/>
    <property type="match status" value="1"/>
</dbReference>
<dbReference type="KEGG" id="pmx:PERMA_0479"/>
<dbReference type="GO" id="GO:0000270">
    <property type="term" value="P:peptidoglycan metabolic process"/>
    <property type="evidence" value="ECO:0007669"/>
    <property type="project" value="InterPro"/>
</dbReference>
<dbReference type="AlphaFoldDB" id="C0QUA4"/>
<reference evidence="4 5" key="1">
    <citation type="journal article" date="2009" name="J. Bacteriol.">
        <title>Complete and draft genome sequences of six members of the Aquificales.</title>
        <authorList>
            <person name="Reysenbach A.L."/>
            <person name="Hamamura N."/>
            <person name="Podar M."/>
            <person name="Griffiths E."/>
            <person name="Ferreira S."/>
            <person name="Hochstein R."/>
            <person name="Heidelberg J."/>
            <person name="Johnson J."/>
            <person name="Mead D."/>
            <person name="Pohorille A."/>
            <person name="Sarmiento M."/>
            <person name="Schweighofer K."/>
            <person name="Seshadri R."/>
            <person name="Voytek M.A."/>
        </authorList>
    </citation>
    <scope>NUCLEOTIDE SEQUENCE [LARGE SCALE GENOMIC DNA]</scope>
    <source>
        <strain evidence="5">DSM 14350 / EX-H1</strain>
    </source>
</reference>
<evidence type="ECO:0000256" key="1">
    <source>
        <dbReference type="ARBA" id="ARBA00007734"/>
    </source>
</evidence>
<accession>C0QUA4</accession>
<keyword evidence="2" id="KW-0732">Signal</keyword>
<gene>
    <name evidence="4" type="ordered locus">PERMA_0479</name>
</gene>
<dbReference type="GO" id="GO:0008933">
    <property type="term" value="F:peptidoglycan lytic transglycosylase activity"/>
    <property type="evidence" value="ECO:0007669"/>
    <property type="project" value="InterPro"/>
</dbReference>
<dbReference type="Proteomes" id="UP000001366">
    <property type="component" value="Chromosome"/>
</dbReference>
<dbReference type="OrthoDB" id="9815002at2"/>
<dbReference type="InterPro" id="IPR023346">
    <property type="entry name" value="Lysozyme-like_dom_sf"/>
</dbReference>
<keyword evidence="4" id="KW-0326">Glycosidase</keyword>
<dbReference type="eggNOG" id="COG0741">
    <property type="taxonomic scope" value="Bacteria"/>
</dbReference>
<dbReference type="Gene3D" id="1.10.530.10">
    <property type="match status" value="1"/>
</dbReference>
<feature type="domain" description="Transglycosylase SLT" evidence="3">
    <location>
        <begin position="49"/>
        <end position="148"/>
    </location>
</feature>
<dbReference type="EC" id="3.2.1.-" evidence="4"/>
<dbReference type="GO" id="GO:0016798">
    <property type="term" value="F:hydrolase activity, acting on glycosyl bonds"/>
    <property type="evidence" value="ECO:0007669"/>
    <property type="project" value="UniProtKB-KW"/>
</dbReference>
<keyword evidence="5" id="KW-1185">Reference proteome</keyword>
<feature type="chain" id="PRO_5002900793" evidence="2">
    <location>
        <begin position="22"/>
        <end position="175"/>
    </location>
</feature>
<dbReference type="InterPro" id="IPR000189">
    <property type="entry name" value="Transglyc_AS"/>
</dbReference>
<sequence>MILRIFLMVLLNLSMVPNLFAETIDKNECIFKYSRTYSLEELFKEMYKLSKKFDLDPDLIYSIIYVESKWDPCAVSHKGAIGLMQIMPTTALIFDKNLKTEELFDPIINMEIGILYFKALLSYYEQFHPKAIAIKKALIAYNAGPYAKSIPSESKNYVKKVFKIFYKLKSKEAKR</sequence>
<dbReference type="SUPFAM" id="SSF53955">
    <property type="entry name" value="Lysozyme-like"/>
    <property type="match status" value="1"/>
</dbReference>
<evidence type="ECO:0000313" key="4">
    <source>
        <dbReference type="EMBL" id="ACO03299.1"/>
    </source>
</evidence>
<dbReference type="HOGENOM" id="CLU_065765_1_1_0"/>
<dbReference type="CAZy" id="GH23">
    <property type="family name" value="Glycoside Hydrolase Family 23"/>
</dbReference>
<dbReference type="InterPro" id="IPR008258">
    <property type="entry name" value="Transglycosylase_SLT_dom_1"/>
</dbReference>
<feature type="signal peptide" evidence="2">
    <location>
        <begin position="1"/>
        <end position="21"/>
    </location>
</feature>